<dbReference type="OrthoDB" id="282859at2"/>
<dbReference type="RefSeq" id="WP_080319339.1">
    <property type="nucleotide sequence ID" value="NZ_MTBC01000007.1"/>
</dbReference>
<dbReference type="Pfam" id="PF20113">
    <property type="entry name" value="DUF6503"/>
    <property type="match status" value="1"/>
</dbReference>
<dbReference type="EMBL" id="MTBC01000007">
    <property type="protein sequence ID" value="OQD42323.1"/>
    <property type="molecule type" value="Genomic_DNA"/>
</dbReference>
<evidence type="ECO:0000313" key="2">
    <source>
        <dbReference type="Proteomes" id="UP000191680"/>
    </source>
</evidence>
<comment type="caution">
    <text evidence="1">The sequence shown here is derived from an EMBL/GenBank/DDBJ whole genome shotgun (WGS) entry which is preliminary data.</text>
</comment>
<keyword evidence="2" id="KW-1185">Reference proteome</keyword>
<dbReference type="PROSITE" id="PS51257">
    <property type="entry name" value="PROKAR_LIPOPROTEIN"/>
    <property type="match status" value="1"/>
</dbReference>
<evidence type="ECO:0000313" key="1">
    <source>
        <dbReference type="EMBL" id="OQD42323.1"/>
    </source>
</evidence>
<name>A0A1V6LQ69_9FLAO</name>
<proteinExistence type="predicted"/>
<dbReference type="AlphaFoldDB" id="A0A1V6LQ69"/>
<gene>
    <name evidence="1" type="ORF">BUL40_11170</name>
</gene>
<dbReference type="Proteomes" id="UP000191680">
    <property type="component" value="Unassembled WGS sequence"/>
</dbReference>
<dbReference type="InterPro" id="IPR045444">
    <property type="entry name" value="DUF6503"/>
</dbReference>
<reference evidence="1 2" key="1">
    <citation type="submission" date="2016-12" db="EMBL/GenBank/DDBJ databases">
        <authorList>
            <person name="Song W.-J."/>
            <person name="Kurnit D.M."/>
        </authorList>
    </citation>
    <scope>NUCLEOTIDE SEQUENCE [LARGE SCALE GENOMIC DNA]</scope>
    <source>
        <strain evidence="1 2">HSG9</strain>
    </source>
</reference>
<accession>A0A1V6LQ69</accession>
<organism evidence="1 2">
    <name type="scientific">Croceivirga radicis</name>
    <dbReference type="NCBI Taxonomy" id="1929488"/>
    <lineage>
        <taxon>Bacteria</taxon>
        <taxon>Pseudomonadati</taxon>
        <taxon>Bacteroidota</taxon>
        <taxon>Flavobacteriia</taxon>
        <taxon>Flavobacteriales</taxon>
        <taxon>Flavobacteriaceae</taxon>
        <taxon>Croceivirga</taxon>
    </lineage>
</organism>
<evidence type="ECO:0008006" key="3">
    <source>
        <dbReference type="Google" id="ProtNLM"/>
    </source>
</evidence>
<sequence>MKTTLFTIVFGVFLISCNTKPENQVKKSEQQTEEVGTQKNNLPKSLEKVLEAHGGLERYKTQNTISFTLPKPDNPELHFIDLKHRKDRIETPKYDLGFDGENVWTIAKEEAFSGNPEFYHNLMFYFFNMPFVLADKGIIYSHTNDLIVNEKIYPGIAIQFKDGVGASSKDQYYLHYDPKTYKMEWLGYTVTYRTGEVSDKVSWIHYKEWANVNDFLLPKAISWHKTEGGNIQEERNTVVFESITISDAKKPNSFYKKPNEGIFWVKPE</sequence>
<protein>
    <recommendedName>
        <fullName evidence="3">Threonine synthase</fullName>
    </recommendedName>
</protein>